<dbReference type="InterPro" id="IPR027417">
    <property type="entry name" value="P-loop_NTPase"/>
</dbReference>
<dbReference type="KEGG" id="vg:18499603"/>
<organism evidence="1 2">
    <name type="scientific">Oenococcus phage phi9805</name>
    <dbReference type="NCBI Taxonomy" id="1435411"/>
    <lineage>
        <taxon>Viruses</taxon>
        <taxon>Duplodnaviria</taxon>
        <taxon>Heunggongvirae</taxon>
        <taxon>Uroviricota</taxon>
        <taxon>Caudoviricetes</taxon>
        <taxon>Sozzivirus</taxon>
        <taxon>Sozzivirus sv9805</taxon>
    </lineage>
</organism>
<dbReference type="NCBIfam" id="TIGR01618">
    <property type="entry name" value="phage_P_loop"/>
    <property type="match status" value="1"/>
</dbReference>
<sequence>MKVYNSSDIQIGNYMYLIYGDAGSGKTSTARYLKGRKLLISLDQSQEPAKDWKDTVIAEPEEADLINPYENITAFFDLVENKFLAKVDVVIIDNISQLERLVLTELISKYKDNRQAYQAMQEYFRSLATKFRFWHKPIYVTAWEMSFQQSDSLGAQVTQYTVDMNAKARTAFTGLFDLVGRISADHDGKRVIHLQPTDQLFAKNRIDSRKKCLPEHLFDGQEQEYEEEINLEEEDKNNAI</sequence>
<reference evidence="1 2" key="1">
    <citation type="journal article" date="2013" name="Int. J. Food Microbiol.">
        <title>Expanding the diversity of oenococcal bacteriophages: insights into a novel group based on the integrase sequence.</title>
        <authorList>
            <person name="Jaomanjaka F."/>
            <person name="Ballestra P."/>
            <person name="Dols-Lafargue M."/>
            <person name="Le Marrec C."/>
        </authorList>
    </citation>
    <scope>NUCLEOTIDE SEQUENCE [LARGE SCALE GENOMIC DNA]</scope>
</reference>
<dbReference type="Proteomes" id="UP000018880">
    <property type="component" value="Genome"/>
</dbReference>
<dbReference type="InterPro" id="IPR006505">
    <property type="entry name" value="Phage_nucleotide-bp"/>
</dbReference>
<dbReference type="EMBL" id="KF147927">
    <property type="protein sequence ID" value="AHC30318.1"/>
    <property type="molecule type" value="Genomic_DNA"/>
</dbReference>
<protein>
    <recommendedName>
        <fullName evidence="3">Phage nucleotide-binding protein</fullName>
    </recommendedName>
</protein>
<dbReference type="RefSeq" id="YP_009005164.1">
    <property type="nucleotide sequence ID" value="NC_023559.1"/>
</dbReference>
<keyword evidence="2" id="KW-1185">Reference proteome</keyword>
<proteinExistence type="predicted"/>
<dbReference type="SUPFAM" id="SSF52540">
    <property type="entry name" value="P-loop containing nucleoside triphosphate hydrolases"/>
    <property type="match status" value="1"/>
</dbReference>
<accession>V9QKH8</accession>
<evidence type="ECO:0000313" key="2">
    <source>
        <dbReference type="Proteomes" id="UP000018880"/>
    </source>
</evidence>
<dbReference type="GeneID" id="18499603"/>
<dbReference type="Pfam" id="PF13479">
    <property type="entry name" value="AAA_24"/>
    <property type="match status" value="1"/>
</dbReference>
<name>V9QKH8_9CAUD</name>
<evidence type="ECO:0000313" key="1">
    <source>
        <dbReference type="EMBL" id="AHC30318.1"/>
    </source>
</evidence>
<evidence type="ECO:0008006" key="3">
    <source>
        <dbReference type="Google" id="ProtNLM"/>
    </source>
</evidence>